<dbReference type="Gene3D" id="3.90.190.20">
    <property type="entry name" value="Mur ligase, C-terminal domain"/>
    <property type="match status" value="1"/>
</dbReference>
<dbReference type="SUPFAM" id="SSF53244">
    <property type="entry name" value="MurD-like peptide ligases, peptide-binding domain"/>
    <property type="match status" value="1"/>
</dbReference>
<dbReference type="InterPro" id="IPR035911">
    <property type="entry name" value="MurE/MurF_N"/>
</dbReference>
<feature type="domain" description="Mur ligase central" evidence="14">
    <location>
        <begin position="107"/>
        <end position="294"/>
    </location>
</feature>
<dbReference type="PANTHER" id="PTHR43024">
    <property type="entry name" value="UDP-N-ACETYLMURAMOYL-TRIPEPTIDE--D-ALANYL-D-ALANINE LIGASE"/>
    <property type="match status" value="1"/>
</dbReference>
<keyword evidence="9 10" id="KW-0961">Cell wall biogenesis/degradation</keyword>
<sequence>MIARTLSQLAATLGGTVQGEGEVMIERISTDTRALGQGALFVALIGERFDGHDFAQAALEAGASALLVSRPLAIALPQILVADTELALGQLGAWLRRSVDPYCVALTGSVGKTSVKEMAAAIFALQGATLATKGNLNNTIGVPLTLLELTEAHRYAVLELGANHAGEIRYTSSLVKPDVALINNIQPAHLEGFGGIEGVARAKAEIFESLAPDGIAVINLDDDHSARLLEAVADKAVLRFSSRDVADLWASEITRGALGGYRFVLNRGQAKVSVELPVPGRHQVDNALAAAALASAAEIELSVIAQGLSQTPQVPGRTQFYRINQQLTVVDDSYNANLASTRAAIDLLAEQAGVTILVFADMGELGEAAQAHHRQVGEYASEKGIDRLLTVGTLSAFAADAFVGAEHFPGQKELLARLEAAIDAINAPMTILIKGSRSARMEQTVAALRERFGESS</sequence>
<gene>
    <name evidence="10 15" type="primary">murF</name>
    <name evidence="15" type="ORF">GCM10023333_38080</name>
</gene>
<evidence type="ECO:0000256" key="3">
    <source>
        <dbReference type="ARBA" id="ARBA00022618"/>
    </source>
</evidence>
<dbReference type="RefSeq" id="WP_345337081.1">
    <property type="nucleotide sequence ID" value="NZ_BAABJZ010000103.1"/>
</dbReference>
<dbReference type="InterPro" id="IPR036615">
    <property type="entry name" value="Mur_ligase_C_dom_sf"/>
</dbReference>
<comment type="caution">
    <text evidence="15">The sequence shown here is derived from an EMBL/GenBank/DDBJ whole genome shotgun (WGS) entry which is preliminary data.</text>
</comment>
<keyword evidence="8 10" id="KW-0131">Cell cycle</keyword>
<feature type="domain" description="Mur ligase C-terminal" evidence="13">
    <location>
        <begin position="316"/>
        <end position="437"/>
    </location>
</feature>
<feature type="domain" description="Mur ligase N-terminal catalytic" evidence="12">
    <location>
        <begin position="25"/>
        <end position="75"/>
    </location>
</feature>
<protein>
    <recommendedName>
        <fullName evidence="10 11">UDP-N-acetylmuramoyl-tripeptide--D-alanyl-D-alanine ligase</fullName>
        <ecNumber evidence="10 11">6.3.2.10</ecNumber>
    </recommendedName>
    <alternativeName>
        <fullName evidence="10">D-alanyl-D-alanine-adding enzyme</fullName>
    </alternativeName>
</protein>
<comment type="catalytic activity">
    <reaction evidence="10 11">
        <text>D-alanyl-D-alanine + UDP-N-acetyl-alpha-D-muramoyl-L-alanyl-gamma-D-glutamyl-meso-2,6-diaminopimelate + ATP = UDP-N-acetyl-alpha-D-muramoyl-L-alanyl-gamma-D-glutamyl-meso-2,6-diaminopimeloyl-D-alanyl-D-alanine + ADP + phosphate + H(+)</text>
        <dbReference type="Rhea" id="RHEA:28374"/>
        <dbReference type="ChEBI" id="CHEBI:15378"/>
        <dbReference type="ChEBI" id="CHEBI:30616"/>
        <dbReference type="ChEBI" id="CHEBI:43474"/>
        <dbReference type="ChEBI" id="CHEBI:57822"/>
        <dbReference type="ChEBI" id="CHEBI:61386"/>
        <dbReference type="ChEBI" id="CHEBI:83905"/>
        <dbReference type="ChEBI" id="CHEBI:456216"/>
        <dbReference type="EC" id="6.3.2.10"/>
    </reaction>
</comment>
<accession>A0ABP9FHV1</accession>
<evidence type="ECO:0000256" key="8">
    <source>
        <dbReference type="ARBA" id="ARBA00023306"/>
    </source>
</evidence>
<keyword evidence="3 10" id="KW-0132">Cell division</keyword>
<keyword evidence="4 10" id="KW-0547">Nucleotide-binding</keyword>
<evidence type="ECO:0000313" key="16">
    <source>
        <dbReference type="Proteomes" id="UP001499988"/>
    </source>
</evidence>
<evidence type="ECO:0000259" key="12">
    <source>
        <dbReference type="Pfam" id="PF01225"/>
    </source>
</evidence>
<keyword evidence="16" id="KW-1185">Reference proteome</keyword>
<evidence type="ECO:0000313" key="15">
    <source>
        <dbReference type="EMBL" id="GAA4900561.1"/>
    </source>
</evidence>
<evidence type="ECO:0000256" key="5">
    <source>
        <dbReference type="ARBA" id="ARBA00022840"/>
    </source>
</evidence>
<dbReference type="Pfam" id="PF01225">
    <property type="entry name" value="Mur_ligase"/>
    <property type="match status" value="1"/>
</dbReference>
<comment type="similarity">
    <text evidence="10">Belongs to the MurCDEF family. MurF subfamily.</text>
</comment>
<dbReference type="InterPro" id="IPR004101">
    <property type="entry name" value="Mur_ligase_C"/>
</dbReference>
<keyword evidence="7 10" id="KW-0573">Peptidoglycan synthesis</keyword>
<keyword evidence="1 10" id="KW-0963">Cytoplasm</keyword>
<comment type="subcellular location">
    <subcellularLocation>
        <location evidence="10 11">Cytoplasm</location>
    </subcellularLocation>
</comment>
<evidence type="ECO:0000256" key="6">
    <source>
        <dbReference type="ARBA" id="ARBA00022960"/>
    </source>
</evidence>
<dbReference type="Pfam" id="PF02875">
    <property type="entry name" value="Mur_ligase_C"/>
    <property type="match status" value="1"/>
</dbReference>
<name>A0ABP9FHV1_9GAMM</name>
<dbReference type="Gene3D" id="3.40.1390.10">
    <property type="entry name" value="MurE/MurF, N-terminal domain"/>
    <property type="match status" value="1"/>
</dbReference>
<dbReference type="SUPFAM" id="SSF63418">
    <property type="entry name" value="MurE/MurF N-terminal domain"/>
    <property type="match status" value="1"/>
</dbReference>
<dbReference type="InterPro" id="IPR005863">
    <property type="entry name" value="UDP-N-AcMur_synth"/>
</dbReference>
<comment type="pathway">
    <text evidence="10 11">Cell wall biogenesis; peptidoglycan biosynthesis.</text>
</comment>
<evidence type="ECO:0000256" key="9">
    <source>
        <dbReference type="ARBA" id="ARBA00023316"/>
    </source>
</evidence>
<keyword evidence="2 10" id="KW-0436">Ligase</keyword>
<proteinExistence type="inferred from homology"/>
<dbReference type="NCBIfam" id="TIGR01143">
    <property type="entry name" value="murF"/>
    <property type="match status" value="1"/>
</dbReference>
<evidence type="ECO:0000259" key="14">
    <source>
        <dbReference type="Pfam" id="PF08245"/>
    </source>
</evidence>
<evidence type="ECO:0000256" key="1">
    <source>
        <dbReference type="ARBA" id="ARBA00022490"/>
    </source>
</evidence>
<reference evidence="16" key="1">
    <citation type="journal article" date="2019" name="Int. J. Syst. Evol. Microbiol.">
        <title>The Global Catalogue of Microorganisms (GCM) 10K type strain sequencing project: providing services to taxonomists for standard genome sequencing and annotation.</title>
        <authorList>
            <consortium name="The Broad Institute Genomics Platform"/>
            <consortium name="The Broad Institute Genome Sequencing Center for Infectious Disease"/>
            <person name="Wu L."/>
            <person name="Ma J."/>
        </authorList>
    </citation>
    <scope>NUCLEOTIDE SEQUENCE [LARGE SCALE GENOMIC DNA]</scope>
    <source>
        <strain evidence="16">JCM 18401</strain>
    </source>
</reference>
<dbReference type="HAMAP" id="MF_02019">
    <property type="entry name" value="MurF"/>
    <property type="match status" value="1"/>
</dbReference>
<dbReference type="InterPro" id="IPR013221">
    <property type="entry name" value="Mur_ligase_cen"/>
</dbReference>
<dbReference type="InterPro" id="IPR000713">
    <property type="entry name" value="Mur_ligase_N"/>
</dbReference>
<keyword evidence="5 10" id="KW-0067">ATP-binding</keyword>
<dbReference type="SUPFAM" id="SSF53623">
    <property type="entry name" value="MurD-like peptide ligases, catalytic domain"/>
    <property type="match status" value="1"/>
</dbReference>
<evidence type="ECO:0000256" key="7">
    <source>
        <dbReference type="ARBA" id="ARBA00022984"/>
    </source>
</evidence>
<dbReference type="InterPro" id="IPR036565">
    <property type="entry name" value="Mur-like_cat_sf"/>
</dbReference>
<evidence type="ECO:0000256" key="2">
    <source>
        <dbReference type="ARBA" id="ARBA00022598"/>
    </source>
</evidence>
<feature type="binding site" evidence="10">
    <location>
        <begin position="108"/>
        <end position="114"/>
    </location>
    <ligand>
        <name>ATP</name>
        <dbReference type="ChEBI" id="CHEBI:30616"/>
    </ligand>
</feature>
<dbReference type="EMBL" id="BAABJZ010000103">
    <property type="protein sequence ID" value="GAA4900561.1"/>
    <property type="molecule type" value="Genomic_DNA"/>
</dbReference>
<keyword evidence="6 10" id="KW-0133">Cell shape</keyword>
<dbReference type="EC" id="6.3.2.10" evidence="10 11"/>
<dbReference type="Gene3D" id="3.40.1190.10">
    <property type="entry name" value="Mur-like, catalytic domain"/>
    <property type="match status" value="1"/>
</dbReference>
<dbReference type="InterPro" id="IPR051046">
    <property type="entry name" value="MurCDEF_CellWall_CoF430Synth"/>
</dbReference>
<evidence type="ECO:0000259" key="13">
    <source>
        <dbReference type="Pfam" id="PF02875"/>
    </source>
</evidence>
<dbReference type="Proteomes" id="UP001499988">
    <property type="component" value="Unassembled WGS sequence"/>
</dbReference>
<dbReference type="GO" id="GO:0016874">
    <property type="term" value="F:ligase activity"/>
    <property type="evidence" value="ECO:0007669"/>
    <property type="project" value="UniProtKB-KW"/>
</dbReference>
<comment type="function">
    <text evidence="10 11">Involved in cell wall formation. Catalyzes the final step in the synthesis of UDP-N-acetylmuramoyl-pentapeptide, the precursor of murein.</text>
</comment>
<evidence type="ECO:0000256" key="11">
    <source>
        <dbReference type="RuleBase" id="RU004136"/>
    </source>
</evidence>
<dbReference type="Pfam" id="PF08245">
    <property type="entry name" value="Mur_ligase_M"/>
    <property type="match status" value="1"/>
</dbReference>
<evidence type="ECO:0000256" key="10">
    <source>
        <dbReference type="HAMAP-Rule" id="MF_02019"/>
    </source>
</evidence>
<evidence type="ECO:0000256" key="4">
    <source>
        <dbReference type="ARBA" id="ARBA00022741"/>
    </source>
</evidence>
<organism evidence="15 16">
    <name type="scientific">Ferrimonas pelagia</name>
    <dbReference type="NCBI Taxonomy" id="1177826"/>
    <lineage>
        <taxon>Bacteria</taxon>
        <taxon>Pseudomonadati</taxon>
        <taxon>Pseudomonadota</taxon>
        <taxon>Gammaproteobacteria</taxon>
        <taxon>Alteromonadales</taxon>
        <taxon>Ferrimonadaceae</taxon>
        <taxon>Ferrimonas</taxon>
    </lineage>
</organism>
<dbReference type="PANTHER" id="PTHR43024:SF1">
    <property type="entry name" value="UDP-N-ACETYLMURAMOYL-TRIPEPTIDE--D-ALANYL-D-ALANINE LIGASE"/>
    <property type="match status" value="1"/>
</dbReference>